<dbReference type="OrthoDB" id="6194521at2"/>
<proteinExistence type="predicted"/>
<accession>A0A1M6TP28</accession>
<name>A0A1M6TP28_SELRU</name>
<reference evidence="1 2" key="1">
    <citation type="submission" date="2016-11" db="EMBL/GenBank/DDBJ databases">
        <authorList>
            <person name="Jaros S."/>
            <person name="Januszkiewicz K."/>
            <person name="Wedrychowicz H."/>
        </authorList>
    </citation>
    <scope>NUCLEOTIDE SEQUENCE [LARGE SCALE GENOMIC DNA]</scope>
    <source>
        <strain evidence="1 2">HD4</strain>
    </source>
</reference>
<dbReference type="GO" id="GO:0003677">
    <property type="term" value="F:DNA binding"/>
    <property type="evidence" value="ECO:0007669"/>
    <property type="project" value="InterPro"/>
</dbReference>
<dbReference type="EMBL" id="FRBC01000008">
    <property type="protein sequence ID" value="SHK58558.1"/>
    <property type="molecule type" value="Genomic_DNA"/>
</dbReference>
<sequence length="185" mass="20976">MLEQGLNEELEQYILLNYRPDGTEEKAFAEEPKKKASTGGVLGIGAPFAACIALPEFLTGIESLAAKLEMSFSEKLMWWIKERKRKPVEIYSAAGVTKAHFAKIRNNVQYHPTKETVLAFVVALHLSMDEAADLLKRAGYALSESRLGDMIVKFFLEMKRYNIDEINEALYTHDCKTLTNWRGNK</sequence>
<gene>
    <name evidence="1" type="ORF">SAMN05216582_10883</name>
</gene>
<evidence type="ECO:0000313" key="2">
    <source>
        <dbReference type="Proteomes" id="UP000184263"/>
    </source>
</evidence>
<protein>
    <submittedName>
        <fullName evidence="1">Uncharacterized protein</fullName>
    </submittedName>
</protein>
<dbReference type="RefSeq" id="WP_073088984.1">
    <property type="nucleotide sequence ID" value="NZ_FRBC01000008.1"/>
</dbReference>
<evidence type="ECO:0000313" key="1">
    <source>
        <dbReference type="EMBL" id="SHK58558.1"/>
    </source>
</evidence>
<dbReference type="SUPFAM" id="SSF47413">
    <property type="entry name" value="lambda repressor-like DNA-binding domains"/>
    <property type="match status" value="1"/>
</dbReference>
<dbReference type="Proteomes" id="UP000184263">
    <property type="component" value="Unassembled WGS sequence"/>
</dbReference>
<organism evidence="1 2">
    <name type="scientific">Selenomonas ruminantium</name>
    <dbReference type="NCBI Taxonomy" id="971"/>
    <lineage>
        <taxon>Bacteria</taxon>
        <taxon>Bacillati</taxon>
        <taxon>Bacillota</taxon>
        <taxon>Negativicutes</taxon>
        <taxon>Selenomonadales</taxon>
        <taxon>Selenomonadaceae</taxon>
        <taxon>Selenomonas</taxon>
    </lineage>
</organism>
<dbReference type="AlphaFoldDB" id="A0A1M6TP28"/>
<dbReference type="InterPro" id="IPR010982">
    <property type="entry name" value="Lambda_DNA-bd_dom_sf"/>
</dbReference>